<evidence type="ECO:0000313" key="4">
    <source>
        <dbReference type="RefSeq" id="XP_034245394.1"/>
    </source>
</evidence>
<evidence type="ECO:0000256" key="2">
    <source>
        <dbReference type="PROSITE-ProRule" id="PRU00259"/>
    </source>
</evidence>
<dbReference type="InterPro" id="IPR000225">
    <property type="entry name" value="Armadillo"/>
</dbReference>
<dbReference type="PROSITE" id="PS50176">
    <property type="entry name" value="ARM_REPEAT"/>
    <property type="match status" value="1"/>
</dbReference>
<evidence type="ECO:0000313" key="5">
    <source>
        <dbReference type="RefSeq" id="XP_034245396.1"/>
    </source>
</evidence>
<dbReference type="PANTHER" id="PTHR22895:SF0">
    <property type="entry name" value="ARMADILLO REPEAT-CONTAINING PROTEIN 6"/>
    <property type="match status" value="1"/>
</dbReference>
<feature type="repeat" description="ARM" evidence="2">
    <location>
        <begin position="369"/>
        <end position="404"/>
    </location>
</feature>
<dbReference type="GeneID" id="117647637"/>
<dbReference type="OrthoDB" id="449062at2759"/>
<dbReference type="RefSeq" id="XP_034245394.1">
    <property type="nucleotide sequence ID" value="XM_034389503.1"/>
</dbReference>
<name>A0A6P8ZQ81_THRPL</name>
<sequence length="458" mass="49825">MALVVSQETFDQVVRENVEDLDMDLEEAAEDAIQQFKAQGVDLGNIITDPNMKKESESELSSCIAHLSGFKYNDSNDSDLDRDLQTIRKWCDKGIQYRILAGKFKAYNALINVLSQSLDRGKILTSILKTLTSLLTGYPDLFDDDGADALLSVLSTSKEAEIVVACLKVAQACCLKHEKNRQKFANREIHTLITSLLELSNDSAILIETCELIKLLTLDDDIREQISRAHEHARLIAINNLCILCDLLGKNRNDMATAPHILAALSAIVVRNEFCEKVDQAGGIIHILDILAAHPDTERVNLQCLKMIKVLAGNDDVKLHLMQSGASPLLLAAMSRHKGSSVVSSAGCSCIAALALRSPDNAQVLVDNGAADALVDALKIHSKNGNVQRAACLAIRNLVSRNKGLCATFLSLGVEDLLNSVDKATCWDEAKAALRDLGCNVKLEEPFKGKGVKLSQGD</sequence>
<accession>A0A6P8ZQ81</accession>
<organism evidence="4">
    <name type="scientific">Thrips palmi</name>
    <name type="common">Melon thrips</name>
    <dbReference type="NCBI Taxonomy" id="161013"/>
    <lineage>
        <taxon>Eukaryota</taxon>
        <taxon>Metazoa</taxon>
        <taxon>Ecdysozoa</taxon>
        <taxon>Arthropoda</taxon>
        <taxon>Hexapoda</taxon>
        <taxon>Insecta</taxon>
        <taxon>Pterygota</taxon>
        <taxon>Neoptera</taxon>
        <taxon>Paraneoptera</taxon>
        <taxon>Thysanoptera</taxon>
        <taxon>Terebrantia</taxon>
        <taxon>Thripoidea</taxon>
        <taxon>Thripidae</taxon>
        <taxon>Thrips</taxon>
    </lineage>
</organism>
<proteinExistence type="predicted"/>
<dbReference type="RefSeq" id="XP_034245396.1">
    <property type="nucleotide sequence ID" value="XM_034389505.1"/>
</dbReference>
<protein>
    <submittedName>
        <fullName evidence="4 5">Armadillo repeat-containing protein 6 homolog</fullName>
    </submittedName>
</protein>
<dbReference type="Gene3D" id="1.25.10.10">
    <property type="entry name" value="Leucine-rich Repeat Variant"/>
    <property type="match status" value="2"/>
</dbReference>
<evidence type="ECO:0000256" key="1">
    <source>
        <dbReference type="ARBA" id="ARBA00022737"/>
    </source>
</evidence>
<dbReference type="AlphaFoldDB" id="A0A6P8ZQ81"/>
<keyword evidence="1" id="KW-0677">Repeat</keyword>
<dbReference type="InterPro" id="IPR016024">
    <property type="entry name" value="ARM-type_fold"/>
</dbReference>
<dbReference type="GO" id="GO:0002244">
    <property type="term" value="P:hematopoietic progenitor cell differentiation"/>
    <property type="evidence" value="ECO:0007669"/>
    <property type="project" value="TreeGrafter"/>
</dbReference>
<evidence type="ECO:0000313" key="3">
    <source>
        <dbReference type="Proteomes" id="UP000515158"/>
    </source>
</evidence>
<gene>
    <name evidence="4 5" type="primary">LOC117647637</name>
</gene>
<keyword evidence="3" id="KW-1185">Reference proteome</keyword>
<dbReference type="KEGG" id="tpal:117647637"/>
<dbReference type="Proteomes" id="UP000515158">
    <property type="component" value="Unplaced"/>
</dbReference>
<reference evidence="4 5" key="1">
    <citation type="submission" date="2025-04" db="UniProtKB">
        <authorList>
            <consortium name="RefSeq"/>
        </authorList>
    </citation>
    <scope>IDENTIFICATION</scope>
    <source>
        <tissue evidence="4 5">Total insect</tissue>
    </source>
</reference>
<dbReference type="PANTHER" id="PTHR22895">
    <property type="entry name" value="ARMADILLO REPEAT-CONTAINING PROTEIN 6"/>
    <property type="match status" value="1"/>
</dbReference>
<dbReference type="SMART" id="SM00185">
    <property type="entry name" value="ARM"/>
    <property type="match status" value="3"/>
</dbReference>
<dbReference type="InterPro" id="IPR011989">
    <property type="entry name" value="ARM-like"/>
</dbReference>
<dbReference type="Pfam" id="PF00514">
    <property type="entry name" value="Arm"/>
    <property type="match status" value="1"/>
</dbReference>
<dbReference type="SUPFAM" id="SSF48371">
    <property type="entry name" value="ARM repeat"/>
    <property type="match status" value="1"/>
</dbReference>